<feature type="transmembrane region" description="Helical" evidence="7">
    <location>
        <begin position="237"/>
        <end position="255"/>
    </location>
</feature>
<keyword evidence="5 7" id="KW-1133">Transmembrane helix</keyword>
<dbReference type="Pfam" id="PF01694">
    <property type="entry name" value="Rhomboid"/>
    <property type="match status" value="1"/>
</dbReference>
<feature type="transmembrane region" description="Helical" evidence="7">
    <location>
        <begin position="122"/>
        <end position="139"/>
    </location>
</feature>
<dbReference type="OrthoDB" id="9813074at2"/>
<accession>A0A0A5G659</accession>
<evidence type="ECO:0000256" key="4">
    <source>
        <dbReference type="ARBA" id="ARBA00022801"/>
    </source>
</evidence>
<evidence type="ECO:0000256" key="1">
    <source>
        <dbReference type="ARBA" id="ARBA00004141"/>
    </source>
</evidence>
<dbReference type="PANTHER" id="PTHR43731:SF14">
    <property type="entry name" value="PRESENILIN-ASSOCIATED RHOMBOID-LIKE PROTEIN, MITOCHONDRIAL"/>
    <property type="match status" value="1"/>
</dbReference>
<evidence type="ECO:0000313" key="9">
    <source>
        <dbReference type="EMBL" id="KGX86570.1"/>
    </source>
</evidence>
<keyword evidence="10" id="KW-1185">Reference proteome</keyword>
<dbReference type="Proteomes" id="UP000030401">
    <property type="component" value="Unassembled WGS sequence"/>
</dbReference>
<dbReference type="GO" id="GO:0016020">
    <property type="term" value="C:membrane"/>
    <property type="evidence" value="ECO:0007669"/>
    <property type="project" value="UniProtKB-SubCell"/>
</dbReference>
<comment type="caution">
    <text evidence="9">The sequence shown here is derived from an EMBL/GenBank/DDBJ whole genome shotgun (WGS) entry which is preliminary data.</text>
</comment>
<dbReference type="SUPFAM" id="SSF144091">
    <property type="entry name" value="Rhomboid-like"/>
    <property type="match status" value="1"/>
</dbReference>
<protein>
    <submittedName>
        <fullName evidence="9">S54 family peptidase</fullName>
    </submittedName>
</protein>
<evidence type="ECO:0000259" key="8">
    <source>
        <dbReference type="Pfam" id="PF01694"/>
    </source>
</evidence>
<dbReference type="InterPro" id="IPR050925">
    <property type="entry name" value="Rhomboid_protease_S54"/>
</dbReference>
<evidence type="ECO:0000313" key="10">
    <source>
        <dbReference type="Proteomes" id="UP000030401"/>
    </source>
</evidence>
<feature type="transmembrane region" description="Helical" evidence="7">
    <location>
        <begin position="66"/>
        <end position="86"/>
    </location>
</feature>
<keyword evidence="6 7" id="KW-0472">Membrane</keyword>
<reference evidence="9 10" key="1">
    <citation type="submission" date="2013-08" db="EMBL/GenBank/DDBJ databases">
        <authorList>
            <person name="Huang J."/>
            <person name="Wang G."/>
        </authorList>
    </citation>
    <scope>NUCLEOTIDE SEQUENCE [LARGE SCALE GENOMIC DNA]</scope>
    <source>
        <strain evidence="9 10">JSM 072002</strain>
    </source>
</reference>
<comment type="subcellular location">
    <subcellularLocation>
        <location evidence="1">Membrane</location>
        <topology evidence="1">Multi-pass membrane protein</topology>
    </subcellularLocation>
</comment>
<dbReference type="RefSeq" id="WP_036834280.1">
    <property type="nucleotide sequence ID" value="NZ_AVPG01000012.1"/>
</dbReference>
<organism evidence="9 10">
    <name type="scientific">Pontibacillus litoralis JSM 072002</name>
    <dbReference type="NCBI Taxonomy" id="1385512"/>
    <lineage>
        <taxon>Bacteria</taxon>
        <taxon>Bacillati</taxon>
        <taxon>Bacillota</taxon>
        <taxon>Bacilli</taxon>
        <taxon>Bacillales</taxon>
        <taxon>Bacillaceae</taxon>
        <taxon>Pontibacillus</taxon>
    </lineage>
</organism>
<evidence type="ECO:0000256" key="5">
    <source>
        <dbReference type="ARBA" id="ARBA00022989"/>
    </source>
</evidence>
<comment type="similarity">
    <text evidence="2">Belongs to the peptidase S54 family.</text>
</comment>
<evidence type="ECO:0000256" key="3">
    <source>
        <dbReference type="ARBA" id="ARBA00022692"/>
    </source>
</evidence>
<evidence type="ECO:0000256" key="7">
    <source>
        <dbReference type="SAM" id="Phobius"/>
    </source>
</evidence>
<sequence>MFFRTESFQQFIRSYQVVAFLVGLHLVLWVAIDVLHLPFFISLEKLGIGSNLLIANGEYWRLVTPIFLHADFMHALMNSFSLVLFGPALEQMLGKGKFIFAYIGAGIVGNIGTYVFAPTLYVHLGASGAIFGLFGIYLYMVYSRKDLIDQANAQVVITIAVIGVIMTLISPGINVYGHMFGLLGGTLLAPIVLRTARPFSPYSNPSPRKQHYTEDDDIGFNPNRWSNKRKRPFKQHVPKILWGIIVLLVVLGLLGRL</sequence>
<dbReference type="EMBL" id="AVPG01000012">
    <property type="protein sequence ID" value="KGX86570.1"/>
    <property type="molecule type" value="Genomic_DNA"/>
</dbReference>
<gene>
    <name evidence="9" type="ORF">N784_04135</name>
</gene>
<dbReference type="GO" id="GO:0004252">
    <property type="term" value="F:serine-type endopeptidase activity"/>
    <property type="evidence" value="ECO:0007669"/>
    <property type="project" value="InterPro"/>
</dbReference>
<dbReference type="InterPro" id="IPR022764">
    <property type="entry name" value="Peptidase_S54_rhomboid_dom"/>
</dbReference>
<keyword evidence="4" id="KW-0378">Hydrolase</keyword>
<dbReference type="eggNOG" id="COG0705">
    <property type="taxonomic scope" value="Bacteria"/>
</dbReference>
<name>A0A0A5G659_9BACI</name>
<evidence type="ECO:0000256" key="2">
    <source>
        <dbReference type="ARBA" id="ARBA00009045"/>
    </source>
</evidence>
<evidence type="ECO:0000256" key="6">
    <source>
        <dbReference type="ARBA" id="ARBA00023136"/>
    </source>
</evidence>
<feature type="transmembrane region" description="Helical" evidence="7">
    <location>
        <begin position="151"/>
        <end position="169"/>
    </location>
</feature>
<dbReference type="AlphaFoldDB" id="A0A0A5G659"/>
<proteinExistence type="inferred from homology"/>
<dbReference type="PANTHER" id="PTHR43731">
    <property type="entry name" value="RHOMBOID PROTEASE"/>
    <property type="match status" value="1"/>
</dbReference>
<dbReference type="InterPro" id="IPR035952">
    <property type="entry name" value="Rhomboid-like_sf"/>
</dbReference>
<feature type="transmembrane region" description="Helical" evidence="7">
    <location>
        <begin position="12"/>
        <end position="32"/>
    </location>
</feature>
<dbReference type="STRING" id="1385512.N784_04135"/>
<dbReference type="Gene3D" id="1.20.1540.10">
    <property type="entry name" value="Rhomboid-like"/>
    <property type="match status" value="1"/>
</dbReference>
<feature type="domain" description="Peptidase S54 rhomboid" evidence="8">
    <location>
        <begin position="57"/>
        <end position="194"/>
    </location>
</feature>
<keyword evidence="3 7" id="KW-0812">Transmembrane</keyword>
<feature type="transmembrane region" description="Helical" evidence="7">
    <location>
        <begin position="98"/>
        <end position="116"/>
    </location>
</feature>